<dbReference type="EC" id="7.2.2.10" evidence="2"/>
<dbReference type="SUPFAM" id="SSF81660">
    <property type="entry name" value="Metal cation-transporting ATPase, ATP-binding domain N"/>
    <property type="match status" value="1"/>
</dbReference>
<dbReference type="InterPro" id="IPR006068">
    <property type="entry name" value="ATPase_P-typ_cation-transptr_C"/>
</dbReference>
<dbReference type="NCBIfam" id="TIGR01494">
    <property type="entry name" value="ATPase_P-type"/>
    <property type="match status" value="3"/>
</dbReference>
<protein>
    <recommendedName>
        <fullName evidence="2">P-type Ca(2+) transporter</fullName>
        <ecNumber evidence="2">7.2.2.10</ecNumber>
    </recommendedName>
</protein>
<dbReference type="InterPro" id="IPR004014">
    <property type="entry name" value="ATPase_P-typ_cation-transptr_N"/>
</dbReference>
<dbReference type="Pfam" id="PF08282">
    <property type="entry name" value="Hydrolase_3"/>
    <property type="match status" value="1"/>
</dbReference>
<dbReference type="InterPro" id="IPR008250">
    <property type="entry name" value="ATPase_P-typ_transduc_dom_A_sf"/>
</dbReference>
<dbReference type="KEGG" id="swo:Swol_1240"/>
<feature type="transmembrane region" description="Helical" evidence="14">
    <location>
        <begin position="714"/>
        <end position="736"/>
    </location>
</feature>
<comment type="subcellular location">
    <subcellularLocation>
        <location evidence="1">Cell membrane</location>
        <topology evidence="1">Multi-pass membrane protein</topology>
    </subcellularLocation>
</comment>
<dbReference type="AlphaFoldDB" id="Q0AXK5"/>
<feature type="transmembrane region" description="Helical" evidence="14">
    <location>
        <begin position="794"/>
        <end position="814"/>
    </location>
</feature>
<dbReference type="FunFam" id="3.40.50.1000:FF:000001">
    <property type="entry name" value="Phospholipid-transporting ATPase IC"/>
    <property type="match status" value="1"/>
</dbReference>
<feature type="transmembrane region" description="Helical" evidence="14">
    <location>
        <begin position="246"/>
        <end position="264"/>
    </location>
</feature>
<keyword evidence="4" id="KW-0813">Transport</keyword>
<keyword evidence="6" id="KW-0479">Metal-binding</keyword>
<dbReference type="RefSeq" id="WP_011640652.1">
    <property type="nucleotide sequence ID" value="NC_008346.1"/>
</dbReference>
<keyword evidence="7" id="KW-0547">Nucleotide-binding</keyword>
<feature type="transmembrane region" description="Helical" evidence="14">
    <location>
        <begin position="865"/>
        <end position="888"/>
    </location>
</feature>
<evidence type="ECO:0000256" key="2">
    <source>
        <dbReference type="ARBA" id="ARBA00012790"/>
    </source>
</evidence>
<feature type="transmembrane region" description="Helical" evidence="14">
    <location>
        <begin position="51"/>
        <end position="72"/>
    </location>
</feature>
<dbReference type="GO" id="GO:0016887">
    <property type="term" value="F:ATP hydrolysis activity"/>
    <property type="evidence" value="ECO:0007669"/>
    <property type="project" value="InterPro"/>
</dbReference>
<dbReference type="FunFam" id="2.70.150.10:FF:000016">
    <property type="entry name" value="Calcium-transporting P-type ATPase putative"/>
    <property type="match status" value="1"/>
</dbReference>
<dbReference type="Gene3D" id="2.70.150.10">
    <property type="entry name" value="Calcium-transporting ATPase, cytoplasmic transduction domain A"/>
    <property type="match status" value="1"/>
</dbReference>
<dbReference type="InterPro" id="IPR005782">
    <property type="entry name" value="P-type_ATPase_IIA"/>
</dbReference>
<feature type="transmembrane region" description="Helical" evidence="14">
    <location>
        <begin position="834"/>
        <end position="859"/>
    </location>
</feature>
<dbReference type="InterPro" id="IPR023299">
    <property type="entry name" value="ATPase_P-typ_cyto_dom_N"/>
</dbReference>
<dbReference type="GO" id="GO:0005388">
    <property type="term" value="F:P-type calcium transporter activity"/>
    <property type="evidence" value="ECO:0007669"/>
    <property type="project" value="UniProtKB-EC"/>
</dbReference>
<sequence length="903" mass="99835">MTNNTWHSTGLDEILLSLNSKQEEGLSLTEVRKRQSIYSNSLEDDKRLSPLIIFINQFTDTMVLVLLGATVISGLIGAMADAITIMAIVVINATLGFIQEYRAERSLEEIKKLASPHAIVLREGRRVKLPASELVPGDIVFLETGDKVPADLRLLESFSLEIDEAILTGESFPVKKNALITIPDRTPLAERINMAFMGTVITRGRARAVIVTTGMNTEVGQIAKMMKETERPLTPLQVRLDQLGKILIVICLVVCTLVSLLGIYRGENIMVMLMAGISLAVAAIPEGLPAIVTVVLALGVQKMARRNAIIRKLPAVETLGCTTVICSDKTGTLTQNQMTVGRLATIDTTMGITGNGYEPRGSFQQEANEINPLSAINIRLIMEVALNCNNAILEKRKDSYQIQGDPTEASLLVMAQKAGMTRLYKRQREIPFDSARKKMSIVVEADGEYLVFCKGALEVLIPSCKQIIKQDQTQPLREEHKEYFYFLQEQWAGEALRILGFAAKKIKPADINLPDDALESGLTLLGICGMSDPPRRGVEKSVAACLNAGITPIMITGDHPVTALAIAKKIGISEGNEVLTGSDLEQLTDQDLYRKSLTTRVFARVAPEHKNRIVEVLKKNKEVVAMTGDGVNDAPALKSADIGIAMGMSGTEVSREASSMTLADDDFSTIVAAIYEGRAIYDNIRKFIRYLLGCNIGEVLVMFLASLLGMPLPLIPIQILWVNLVTDGLPAMALGLEPPEPGIMNRKPRPSSEGIFARRLGWMVLSRGFYISMVTLLVFIIAILYARLNGIDPLPLSRSMAFTTLVAAQLFYVFECRSEKYTAFELGFFRNKFLLIAVFCSICMHLMVLYLPCMQGIFYSVGLNYWQWALILILTGWKFISKLILYLWKRVFAFKWDYAKIKA</sequence>
<dbReference type="FunFam" id="1.20.1110.10:FF:000065">
    <property type="entry name" value="Sarcoplasmic/endoplasmic reticulum calcium ATPase 1"/>
    <property type="match status" value="1"/>
</dbReference>
<feature type="transmembrane region" description="Helical" evidence="14">
    <location>
        <begin position="687"/>
        <end position="708"/>
    </location>
</feature>
<feature type="transmembrane region" description="Helical" evidence="14">
    <location>
        <begin position="78"/>
        <end position="98"/>
    </location>
</feature>
<dbReference type="SUPFAM" id="SSF56784">
    <property type="entry name" value="HAD-like"/>
    <property type="match status" value="1"/>
</dbReference>
<dbReference type="SUPFAM" id="SSF81653">
    <property type="entry name" value="Calcium ATPase, transduction domain A"/>
    <property type="match status" value="1"/>
</dbReference>
<dbReference type="EMBL" id="CP000448">
    <property type="protein sequence ID" value="ABI68549.1"/>
    <property type="molecule type" value="Genomic_DNA"/>
</dbReference>
<dbReference type="Gene3D" id="3.40.1110.10">
    <property type="entry name" value="Calcium-transporting ATPase, cytoplasmic domain N"/>
    <property type="match status" value="1"/>
</dbReference>
<dbReference type="InterPro" id="IPR036412">
    <property type="entry name" value="HAD-like_sf"/>
</dbReference>
<evidence type="ECO:0000256" key="12">
    <source>
        <dbReference type="ARBA" id="ARBA00023136"/>
    </source>
</evidence>
<evidence type="ECO:0000259" key="15">
    <source>
        <dbReference type="SMART" id="SM00831"/>
    </source>
</evidence>
<dbReference type="InterPro" id="IPR018303">
    <property type="entry name" value="ATPase_P-typ_P_site"/>
</dbReference>
<dbReference type="Pfam" id="PF00122">
    <property type="entry name" value="E1-E2_ATPase"/>
    <property type="match status" value="1"/>
</dbReference>
<reference evidence="17" key="1">
    <citation type="journal article" date="2010" name="Environ. Microbiol.">
        <title>The genome of Syntrophomonas wolfei: new insights into syntrophic metabolism and biohydrogen production.</title>
        <authorList>
            <person name="Sieber J.R."/>
            <person name="Sims D.R."/>
            <person name="Han C."/>
            <person name="Kim E."/>
            <person name="Lykidis A."/>
            <person name="Lapidus A.L."/>
            <person name="McDonnald E."/>
            <person name="Rohlin L."/>
            <person name="Culley D.E."/>
            <person name="Gunsalus R."/>
            <person name="McInerney M.J."/>
        </authorList>
    </citation>
    <scope>NUCLEOTIDE SEQUENCE [LARGE SCALE GENOMIC DNA]</scope>
    <source>
        <strain evidence="17">DSM 2245B / Goettingen</strain>
    </source>
</reference>
<accession>Q0AXK5</accession>
<evidence type="ECO:0000256" key="10">
    <source>
        <dbReference type="ARBA" id="ARBA00022967"/>
    </source>
</evidence>
<dbReference type="Proteomes" id="UP000001968">
    <property type="component" value="Chromosome"/>
</dbReference>
<dbReference type="GO" id="GO:0046872">
    <property type="term" value="F:metal ion binding"/>
    <property type="evidence" value="ECO:0007669"/>
    <property type="project" value="UniProtKB-KW"/>
</dbReference>
<keyword evidence="8" id="KW-0067">ATP-binding</keyword>
<comment type="catalytic activity">
    <reaction evidence="13">
        <text>Ca(2+)(in) + ATP + H2O = Ca(2+)(out) + ADP + phosphate + H(+)</text>
        <dbReference type="Rhea" id="RHEA:18105"/>
        <dbReference type="ChEBI" id="CHEBI:15377"/>
        <dbReference type="ChEBI" id="CHEBI:15378"/>
        <dbReference type="ChEBI" id="CHEBI:29108"/>
        <dbReference type="ChEBI" id="CHEBI:30616"/>
        <dbReference type="ChEBI" id="CHEBI:43474"/>
        <dbReference type="ChEBI" id="CHEBI:456216"/>
        <dbReference type="EC" id="7.2.2.10"/>
    </reaction>
</comment>
<keyword evidence="4" id="KW-0106">Calcium</keyword>
<dbReference type="PRINTS" id="PR00120">
    <property type="entry name" value="HATPASE"/>
</dbReference>
<dbReference type="Pfam" id="PF13246">
    <property type="entry name" value="Cation_ATPase"/>
    <property type="match status" value="1"/>
</dbReference>
<dbReference type="SFLD" id="SFLDS00003">
    <property type="entry name" value="Haloacid_Dehalogenase"/>
    <property type="match status" value="1"/>
</dbReference>
<dbReference type="InterPro" id="IPR023214">
    <property type="entry name" value="HAD_sf"/>
</dbReference>
<keyword evidence="4" id="KW-0109">Calcium transport</keyword>
<dbReference type="SFLD" id="SFLDG00002">
    <property type="entry name" value="C1.7:_P-type_atpase_like"/>
    <property type="match status" value="1"/>
</dbReference>
<evidence type="ECO:0000256" key="11">
    <source>
        <dbReference type="ARBA" id="ARBA00022989"/>
    </source>
</evidence>
<dbReference type="GO" id="GO:0005886">
    <property type="term" value="C:plasma membrane"/>
    <property type="evidence" value="ECO:0007669"/>
    <property type="project" value="UniProtKB-SubCell"/>
</dbReference>
<name>Q0AXK5_SYNWW</name>
<evidence type="ECO:0000256" key="8">
    <source>
        <dbReference type="ARBA" id="ARBA00022840"/>
    </source>
</evidence>
<dbReference type="OrthoDB" id="9760364at2"/>
<dbReference type="Pfam" id="PF00689">
    <property type="entry name" value="Cation_ATPase_C"/>
    <property type="match status" value="1"/>
</dbReference>
<dbReference type="SUPFAM" id="SSF81665">
    <property type="entry name" value="Calcium ATPase, transmembrane domain M"/>
    <property type="match status" value="1"/>
</dbReference>
<keyword evidence="11 14" id="KW-1133">Transmembrane helix</keyword>
<feature type="transmembrane region" description="Helical" evidence="14">
    <location>
        <begin position="270"/>
        <end position="298"/>
    </location>
</feature>
<dbReference type="GO" id="GO:0005524">
    <property type="term" value="F:ATP binding"/>
    <property type="evidence" value="ECO:0007669"/>
    <property type="project" value="UniProtKB-KW"/>
</dbReference>
<keyword evidence="5 14" id="KW-0812">Transmembrane</keyword>
<evidence type="ECO:0000256" key="1">
    <source>
        <dbReference type="ARBA" id="ARBA00004651"/>
    </source>
</evidence>
<dbReference type="Gene3D" id="1.20.1110.10">
    <property type="entry name" value="Calcium-transporting ATPase, transmembrane domain"/>
    <property type="match status" value="1"/>
</dbReference>
<evidence type="ECO:0000256" key="3">
    <source>
        <dbReference type="ARBA" id="ARBA00022475"/>
    </source>
</evidence>
<gene>
    <name evidence="16" type="ordered locus">Swol_1240</name>
</gene>
<dbReference type="PANTHER" id="PTHR42861">
    <property type="entry name" value="CALCIUM-TRANSPORTING ATPASE"/>
    <property type="match status" value="1"/>
</dbReference>
<dbReference type="HOGENOM" id="CLU_002360_4_1_9"/>
<evidence type="ECO:0000256" key="7">
    <source>
        <dbReference type="ARBA" id="ARBA00022741"/>
    </source>
</evidence>
<proteinExistence type="predicted"/>
<evidence type="ECO:0000256" key="6">
    <source>
        <dbReference type="ARBA" id="ARBA00022723"/>
    </source>
</evidence>
<evidence type="ECO:0000256" key="4">
    <source>
        <dbReference type="ARBA" id="ARBA00022568"/>
    </source>
</evidence>
<evidence type="ECO:0000256" key="13">
    <source>
        <dbReference type="ARBA" id="ARBA00048694"/>
    </source>
</evidence>
<dbReference type="SMART" id="SM00831">
    <property type="entry name" value="Cation_ATPase_N"/>
    <property type="match status" value="1"/>
</dbReference>
<dbReference type="eggNOG" id="COG0474">
    <property type="taxonomic scope" value="Bacteria"/>
</dbReference>
<evidence type="ECO:0000256" key="14">
    <source>
        <dbReference type="SAM" id="Phobius"/>
    </source>
</evidence>
<dbReference type="InterPro" id="IPR044492">
    <property type="entry name" value="P_typ_ATPase_HD_dom"/>
</dbReference>
<keyword evidence="12 14" id="KW-0472">Membrane</keyword>
<dbReference type="Pfam" id="PF00690">
    <property type="entry name" value="Cation_ATPase_N"/>
    <property type="match status" value="1"/>
</dbReference>
<dbReference type="InterPro" id="IPR059000">
    <property type="entry name" value="ATPase_P-type_domA"/>
</dbReference>
<keyword evidence="9" id="KW-0460">Magnesium</keyword>
<evidence type="ECO:0000313" key="17">
    <source>
        <dbReference type="Proteomes" id="UP000001968"/>
    </source>
</evidence>
<evidence type="ECO:0000256" key="9">
    <source>
        <dbReference type="ARBA" id="ARBA00022842"/>
    </source>
</evidence>
<dbReference type="PRINTS" id="PR00119">
    <property type="entry name" value="CATATPASE"/>
</dbReference>
<feature type="transmembrane region" description="Helical" evidence="14">
    <location>
        <begin position="768"/>
        <end position="788"/>
    </location>
</feature>
<dbReference type="SFLD" id="SFLDF00027">
    <property type="entry name" value="p-type_atpase"/>
    <property type="match status" value="1"/>
</dbReference>
<dbReference type="InterPro" id="IPR001757">
    <property type="entry name" value="P_typ_ATPase"/>
</dbReference>
<dbReference type="PROSITE" id="PS00154">
    <property type="entry name" value="ATPASE_E1_E2"/>
    <property type="match status" value="1"/>
</dbReference>
<feature type="domain" description="Cation-transporting P-type ATPase N-terminal" evidence="15">
    <location>
        <begin position="5"/>
        <end position="78"/>
    </location>
</feature>
<dbReference type="InterPro" id="IPR023298">
    <property type="entry name" value="ATPase_P-typ_TM_dom_sf"/>
</dbReference>
<dbReference type="NCBIfam" id="TIGR01116">
    <property type="entry name" value="ATPase-IIA1_Ca"/>
    <property type="match status" value="1"/>
</dbReference>
<evidence type="ECO:0000256" key="5">
    <source>
        <dbReference type="ARBA" id="ARBA00022692"/>
    </source>
</evidence>
<keyword evidence="17" id="KW-1185">Reference proteome</keyword>
<keyword evidence="3" id="KW-1003">Cell membrane</keyword>
<evidence type="ECO:0000313" key="16">
    <source>
        <dbReference type="EMBL" id="ABI68549.1"/>
    </source>
</evidence>
<organism evidence="16 17">
    <name type="scientific">Syntrophomonas wolfei subsp. wolfei (strain DSM 2245B / Goettingen)</name>
    <dbReference type="NCBI Taxonomy" id="335541"/>
    <lineage>
        <taxon>Bacteria</taxon>
        <taxon>Bacillati</taxon>
        <taxon>Bacillota</taxon>
        <taxon>Clostridia</taxon>
        <taxon>Eubacteriales</taxon>
        <taxon>Syntrophomonadaceae</taxon>
        <taxon>Syntrophomonas</taxon>
    </lineage>
</organism>
<keyword evidence="4" id="KW-0406">Ion transport</keyword>
<keyword evidence="10" id="KW-1278">Translocase</keyword>
<dbReference type="STRING" id="335541.Swol_1240"/>
<dbReference type="Gene3D" id="3.40.50.1000">
    <property type="entry name" value="HAD superfamily/HAD-like"/>
    <property type="match status" value="1"/>
</dbReference>